<dbReference type="Proteomes" id="UP000570678">
    <property type="component" value="Unassembled WGS sequence"/>
</dbReference>
<dbReference type="InterPro" id="IPR000551">
    <property type="entry name" value="MerR-type_HTH_dom"/>
</dbReference>
<evidence type="ECO:0000256" key="1">
    <source>
        <dbReference type="ARBA" id="ARBA00023125"/>
    </source>
</evidence>
<evidence type="ECO:0000313" key="3">
    <source>
        <dbReference type="EMBL" id="NKY59785.1"/>
    </source>
</evidence>
<protein>
    <submittedName>
        <fullName evidence="3">MerR family transcriptional regulator</fullName>
    </submittedName>
</protein>
<gene>
    <name evidence="3" type="ORF">HGA15_27285</name>
</gene>
<evidence type="ECO:0000259" key="2">
    <source>
        <dbReference type="PROSITE" id="PS50937"/>
    </source>
</evidence>
<dbReference type="RefSeq" id="WP_062974281.1">
    <property type="nucleotide sequence ID" value="NZ_JAAXOT010000017.1"/>
</dbReference>
<dbReference type="PANTHER" id="PTHR30204">
    <property type="entry name" value="REDOX-CYCLING DRUG-SENSING TRANSCRIPTIONAL ACTIVATOR SOXR"/>
    <property type="match status" value="1"/>
</dbReference>
<dbReference type="PANTHER" id="PTHR30204:SF93">
    <property type="entry name" value="HTH MERR-TYPE DOMAIN-CONTAINING PROTEIN"/>
    <property type="match status" value="1"/>
</dbReference>
<accession>A0A846YLB6</accession>
<dbReference type="CDD" id="cd00592">
    <property type="entry name" value="HTH_MerR-like"/>
    <property type="match status" value="1"/>
</dbReference>
<dbReference type="SUPFAM" id="SSF46955">
    <property type="entry name" value="Putative DNA-binding domain"/>
    <property type="match status" value="1"/>
</dbReference>
<evidence type="ECO:0000313" key="4">
    <source>
        <dbReference type="Proteomes" id="UP000570678"/>
    </source>
</evidence>
<dbReference type="PRINTS" id="PR00040">
    <property type="entry name" value="HTHMERR"/>
</dbReference>
<feature type="domain" description="HTH merR-type" evidence="2">
    <location>
        <begin position="10"/>
        <end position="79"/>
    </location>
</feature>
<dbReference type="GO" id="GO:0003677">
    <property type="term" value="F:DNA binding"/>
    <property type="evidence" value="ECO:0007669"/>
    <property type="project" value="UniProtKB-KW"/>
</dbReference>
<dbReference type="InterPro" id="IPR009061">
    <property type="entry name" value="DNA-bd_dom_put_sf"/>
</dbReference>
<reference evidence="3 4" key="1">
    <citation type="submission" date="2020-04" db="EMBL/GenBank/DDBJ databases">
        <title>MicrobeNet Type strains.</title>
        <authorList>
            <person name="Nicholson A.C."/>
        </authorList>
    </citation>
    <scope>NUCLEOTIDE SEQUENCE [LARGE SCALE GENOMIC DNA]</scope>
    <source>
        <strain evidence="3 4">JCM 3332</strain>
    </source>
</reference>
<dbReference type="SMART" id="SM00422">
    <property type="entry name" value="HTH_MERR"/>
    <property type="match status" value="1"/>
</dbReference>
<proteinExistence type="predicted"/>
<dbReference type="AlphaFoldDB" id="A0A846YLB6"/>
<comment type="caution">
    <text evidence="3">The sequence shown here is derived from an EMBL/GenBank/DDBJ whole genome shotgun (WGS) entry which is preliminary data.</text>
</comment>
<keyword evidence="4" id="KW-1185">Reference proteome</keyword>
<organism evidence="3 4">
    <name type="scientific">Nocardia flavorosea</name>
    <dbReference type="NCBI Taxonomy" id="53429"/>
    <lineage>
        <taxon>Bacteria</taxon>
        <taxon>Bacillati</taxon>
        <taxon>Actinomycetota</taxon>
        <taxon>Actinomycetes</taxon>
        <taxon>Mycobacteriales</taxon>
        <taxon>Nocardiaceae</taxon>
        <taxon>Nocardia</taxon>
    </lineage>
</organism>
<sequence length="139" mass="15319">MPRETATGTHLQIGQVAARTELSIKTIRHYDEAGLVTPSARSAGGFRLYTDADIARLLVIRRMKPLGFTLAEMKQLLDSLDTLDNPTATAEERARATEFVSICRAEAEDSCERLRRQLAYAEEFTGLLTARGAADAEHP</sequence>
<dbReference type="Pfam" id="PF13411">
    <property type="entry name" value="MerR_1"/>
    <property type="match status" value="1"/>
</dbReference>
<keyword evidence="1" id="KW-0238">DNA-binding</keyword>
<dbReference type="EMBL" id="JAAXOT010000017">
    <property type="protein sequence ID" value="NKY59785.1"/>
    <property type="molecule type" value="Genomic_DNA"/>
</dbReference>
<dbReference type="PROSITE" id="PS50937">
    <property type="entry name" value="HTH_MERR_2"/>
    <property type="match status" value="1"/>
</dbReference>
<dbReference type="PROSITE" id="PS00552">
    <property type="entry name" value="HTH_MERR_1"/>
    <property type="match status" value="1"/>
</dbReference>
<dbReference type="InterPro" id="IPR047057">
    <property type="entry name" value="MerR_fam"/>
</dbReference>
<dbReference type="Gene3D" id="1.10.1660.10">
    <property type="match status" value="1"/>
</dbReference>
<dbReference type="GO" id="GO:0003700">
    <property type="term" value="F:DNA-binding transcription factor activity"/>
    <property type="evidence" value="ECO:0007669"/>
    <property type="project" value="InterPro"/>
</dbReference>
<name>A0A846YLB6_9NOCA</name>